<accession>F2UG13</accession>
<dbReference type="InterPro" id="IPR037944">
    <property type="entry name" value="PRX5-like"/>
</dbReference>
<dbReference type="GO" id="GO:0005739">
    <property type="term" value="C:mitochondrion"/>
    <property type="evidence" value="ECO:0007669"/>
    <property type="project" value="TreeGrafter"/>
</dbReference>
<feature type="domain" description="Thioredoxin" evidence="8">
    <location>
        <begin position="44"/>
        <end position="198"/>
    </location>
</feature>
<evidence type="ECO:0000256" key="1">
    <source>
        <dbReference type="ARBA" id="ARBA00010505"/>
    </source>
</evidence>
<feature type="active site" description="Cysteine sulfenic acid (-SOH) intermediate" evidence="6">
    <location>
        <position position="87"/>
    </location>
</feature>
<dbReference type="AlphaFoldDB" id="F2UG13"/>
<gene>
    <name evidence="9" type="ORF">PTSG_06516</name>
</gene>
<protein>
    <submittedName>
        <fullName evidence="9">Peroxiredoxin V protein</fullName>
    </submittedName>
</protein>
<dbReference type="eggNOG" id="KOG0541">
    <property type="taxonomic scope" value="Eukaryota"/>
</dbReference>
<keyword evidence="5 7" id="KW-0676">Redox-active center</keyword>
<dbReference type="GO" id="GO:0034599">
    <property type="term" value="P:cellular response to oxidative stress"/>
    <property type="evidence" value="ECO:0007669"/>
    <property type="project" value="InterPro"/>
</dbReference>
<dbReference type="FunFam" id="3.40.30.10:FF:000020">
    <property type="entry name" value="Peroxiredoxin"/>
    <property type="match status" value="1"/>
</dbReference>
<dbReference type="InParanoid" id="F2UG13"/>
<comment type="similarity">
    <text evidence="1 7">Belongs to the peroxiredoxin family. Prx5 subfamily.</text>
</comment>
<dbReference type="SUPFAM" id="SSF52833">
    <property type="entry name" value="Thioredoxin-like"/>
    <property type="match status" value="1"/>
</dbReference>
<dbReference type="Proteomes" id="UP000007799">
    <property type="component" value="Unassembled WGS sequence"/>
</dbReference>
<evidence type="ECO:0000313" key="9">
    <source>
        <dbReference type="EMBL" id="EGD75441.1"/>
    </source>
</evidence>
<dbReference type="RefSeq" id="XP_004991898.1">
    <property type="nucleotide sequence ID" value="XM_004991841.1"/>
</dbReference>
<proteinExistence type="inferred from homology"/>
<keyword evidence="10" id="KW-1185">Reference proteome</keyword>
<keyword evidence="3 7" id="KW-0049">Antioxidant</keyword>
<evidence type="ECO:0000256" key="6">
    <source>
        <dbReference type="PIRSR" id="PIRSR637944-1"/>
    </source>
</evidence>
<dbReference type="GO" id="GO:0042744">
    <property type="term" value="P:hydrogen peroxide catabolic process"/>
    <property type="evidence" value="ECO:0007669"/>
    <property type="project" value="TreeGrafter"/>
</dbReference>
<evidence type="ECO:0000256" key="3">
    <source>
        <dbReference type="ARBA" id="ARBA00022862"/>
    </source>
</evidence>
<dbReference type="STRING" id="946362.F2UG13"/>
<dbReference type="InterPro" id="IPR036249">
    <property type="entry name" value="Thioredoxin-like_sf"/>
</dbReference>
<dbReference type="CDD" id="cd03013">
    <property type="entry name" value="PRX5_like"/>
    <property type="match status" value="1"/>
</dbReference>
<dbReference type="PANTHER" id="PTHR10430">
    <property type="entry name" value="PEROXIREDOXIN"/>
    <property type="match status" value="1"/>
</dbReference>
<organism evidence="10">
    <name type="scientific">Salpingoeca rosetta (strain ATCC 50818 / BSB-021)</name>
    <dbReference type="NCBI Taxonomy" id="946362"/>
    <lineage>
        <taxon>Eukaryota</taxon>
        <taxon>Choanoflagellata</taxon>
        <taxon>Craspedida</taxon>
        <taxon>Salpingoecidae</taxon>
        <taxon>Salpingoeca</taxon>
    </lineage>
</organism>
<evidence type="ECO:0000259" key="8">
    <source>
        <dbReference type="PROSITE" id="PS51352"/>
    </source>
</evidence>
<evidence type="ECO:0000313" key="10">
    <source>
        <dbReference type="Proteomes" id="UP000007799"/>
    </source>
</evidence>
<dbReference type="EMBL" id="GL832972">
    <property type="protein sequence ID" value="EGD75441.1"/>
    <property type="molecule type" value="Genomic_DNA"/>
</dbReference>
<evidence type="ECO:0000256" key="4">
    <source>
        <dbReference type="ARBA" id="ARBA00023002"/>
    </source>
</evidence>
<dbReference type="InterPro" id="IPR013766">
    <property type="entry name" value="Thioredoxin_domain"/>
</dbReference>
<dbReference type="Gene3D" id="3.40.30.10">
    <property type="entry name" value="Glutaredoxin"/>
    <property type="match status" value="1"/>
</dbReference>
<dbReference type="GO" id="GO:0005777">
    <property type="term" value="C:peroxisome"/>
    <property type="evidence" value="ECO:0007669"/>
    <property type="project" value="TreeGrafter"/>
</dbReference>
<dbReference type="KEGG" id="sre:PTSG_06516"/>
<dbReference type="Pfam" id="PF08534">
    <property type="entry name" value="Redoxin"/>
    <property type="match status" value="1"/>
</dbReference>
<dbReference type="PANTHER" id="PTHR10430:SF16">
    <property type="entry name" value="PEROXIREDOXIN-5, MITOCHONDRIAL"/>
    <property type="match status" value="1"/>
</dbReference>
<dbReference type="InterPro" id="IPR013740">
    <property type="entry name" value="Redoxin"/>
</dbReference>
<evidence type="ECO:0000256" key="2">
    <source>
        <dbReference type="ARBA" id="ARBA00022559"/>
    </source>
</evidence>
<evidence type="ECO:0000256" key="5">
    <source>
        <dbReference type="ARBA" id="ARBA00023284"/>
    </source>
</evidence>
<keyword evidence="4 7" id="KW-0560">Oxidoreductase</keyword>
<dbReference type="GO" id="GO:0008379">
    <property type="term" value="F:thioredoxin peroxidase activity"/>
    <property type="evidence" value="ECO:0007669"/>
    <property type="project" value="InterPro"/>
</dbReference>
<dbReference type="OrthoDB" id="1882547at2759"/>
<evidence type="ECO:0000256" key="7">
    <source>
        <dbReference type="RuleBase" id="RU366011"/>
    </source>
</evidence>
<dbReference type="GeneID" id="16072458"/>
<sequence length="198" mass="21290">MLSRVARGCHSSLLQLADATTAAPVRSLAAKQLLHQHRTMASQVKVGDSLPDIKVSEGPGNDFSIRSLFDGKKGILFGVPGAFTPGCSRTHLPGYVQRHDDLKAKGYDVLACVAVNDPFVMEAWGKDQKVDGKVRMLSDTCAELTKALGLELDAVERLGNVRCRRFALVIDDNVVKAAQIEEGGAMTCSLAENVIDLL</sequence>
<name>F2UG13_SALR5</name>
<dbReference type="OMA" id="SAWGKQH"/>
<reference evidence="9" key="1">
    <citation type="submission" date="2009-08" db="EMBL/GenBank/DDBJ databases">
        <title>Annotation of Salpingoeca rosetta.</title>
        <authorList>
            <consortium name="The Broad Institute Genome Sequencing Platform"/>
            <person name="Russ C."/>
            <person name="Cuomo C."/>
            <person name="Burger G."/>
            <person name="Gray M.W."/>
            <person name="Holland P.W.H."/>
            <person name="King N."/>
            <person name="Lang F.B.F."/>
            <person name="Roger A.J."/>
            <person name="Ruiz-Trillo I."/>
            <person name="Young S.K."/>
            <person name="Zeng Q."/>
            <person name="Gargeya S."/>
            <person name="Alvarado L."/>
            <person name="Berlin A."/>
            <person name="Chapman S.B."/>
            <person name="Chen Z."/>
            <person name="Freedman E."/>
            <person name="Gellesch M."/>
            <person name="Goldberg J."/>
            <person name="Griggs A."/>
            <person name="Gujja S."/>
            <person name="Heilman E."/>
            <person name="Heiman D."/>
            <person name="Howarth C."/>
            <person name="Mehta T."/>
            <person name="Neiman D."/>
            <person name="Pearson M."/>
            <person name="Roberts A."/>
            <person name="Saif S."/>
            <person name="Shea T."/>
            <person name="Shenoy N."/>
            <person name="Sisk P."/>
            <person name="Stolte C."/>
            <person name="Sykes S."/>
            <person name="White J."/>
            <person name="Yandava C."/>
            <person name="Haas B."/>
            <person name="Nusbaum C."/>
            <person name="Birren B."/>
        </authorList>
    </citation>
    <scope>NUCLEOTIDE SEQUENCE [LARGE SCALE GENOMIC DNA]</scope>
    <source>
        <strain evidence="9">ATCC 50818</strain>
    </source>
</reference>
<keyword evidence="2 7" id="KW-0575">Peroxidase</keyword>
<dbReference type="GO" id="GO:0045454">
    <property type="term" value="P:cell redox homeostasis"/>
    <property type="evidence" value="ECO:0007669"/>
    <property type="project" value="TreeGrafter"/>
</dbReference>
<dbReference type="FunCoup" id="F2UG13">
    <property type="interactions" value="979"/>
</dbReference>
<dbReference type="PROSITE" id="PS51352">
    <property type="entry name" value="THIOREDOXIN_2"/>
    <property type="match status" value="1"/>
</dbReference>
<comment type="function">
    <text evidence="7">Thiol-specific peroxidase that catalyzes the reduction of hydrogen peroxide and organic hydroperoxides to water and alcohols, respectively. Plays a role in cell protection against oxidative stress by detoxifying peroxides.</text>
</comment>